<evidence type="ECO:0000259" key="1">
    <source>
        <dbReference type="SMART" id="SM00226"/>
    </source>
</evidence>
<dbReference type="AlphaFoldDB" id="A0A1G5VU45"/>
<dbReference type="SUPFAM" id="SSF48371">
    <property type="entry name" value="ARM repeat"/>
    <property type="match status" value="1"/>
</dbReference>
<dbReference type="Gene3D" id="1.25.10.10">
    <property type="entry name" value="Leucine-rich Repeat Variant"/>
    <property type="match status" value="2"/>
</dbReference>
<dbReference type="PANTHER" id="PTHR11717:SF31">
    <property type="entry name" value="LOW MOLECULAR WEIGHT PROTEIN-TYROSINE-PHOSPHATASE ETP-RELATED"/>
    <property type="match status" value="1"/>
</dbReference>
<dbReference type="InterPro" id="IPR011989">
    <property type="entry name" value="ARM-like"/>
</dbReference>
<dbReference type="InterPro" id="IPR036196">
    <property type="entry name" value="Ptyr_pPase_sf"/>
</dbReference>
<reference evidence="2 3" key="1">
    <citation type="submission" date="2016-10" db="EMBL/GenBank/DDBJ databases">
        <authorList>
            <person name="Varghese N."/>
            <person name="Submissions S."/>
        </authorList>
    </citation>
    <scope>NUCLEOTIDE SEQUENCE [LARGE SCALE GENOMIC DNA]</scope>
    <source>
        <strain evidence="2 3">DSM 16643</strain>
    </source>
</reference>
<dbReference type="PANTHER" id="PTHR11717">
    <property type="entry name" value="LOW MOLECULAR WEIGHT PROTEIN TYROSINE PHOSPHATASE"/>
    <property type="match status" value="1"/>
</dbReference>
<sequence>MYSLKDKLQEIQVLDENLEIHVKLAIIYQIENQDLLINLAYDERTPIKSFVLMKIEDEEILKDIYLNEESDYVKQAALTNIHDNEFLYEQFKNTDNHKDKTSLIMQIDDEDILVDTVLNDWTEGYRHIQIRSRPVRRYPNAYFIKMSAIRNIKLESSFIKIAKEIDTKHRFGLDGGDISEISAYAVNHIGDNQEVLKDIALNAKFYTSRLEATKRITDENVLFDIAMNDMSVSVTQMAMLCIDDEELLRETIFQCPHTSHAIKRIENQSILLDIIKGDCPDFYRSDACRKISDEKDLKDIFLNDSNIDVRRQAISNYHLRDKAFLADVAFNDPDPYIQQSAVSNYNLSDETILKEIALNDSEGIVCRAAVEKIENINILEDIIYRIDDAYACWKILGKENFTNQRILEEFGLSSQEKDVREVCARKITNKEILEEIALNDESEYVRSEAIENPNFTDQDLLKSLALNDESESVRRQSLRKITDNDFLCEIFYNGDKSVRSSACRGIIDENVLKYIVENERDEYIQRIACWRIEDVEFLKWAVGYYGDYLAMDICSRIDDEEFLAETLMKSNDGNLRYRACTNPNLNDENAFSYALQNDSNEAIRKISSRNLKRLSGVKLKIMFVDNTNMLLSAMAEGIFEKMCGNEAKVYSSGIVAKNGDKPSKVAVDVCKSHSIDISNHEATYFKDTNIEDMDCVFTFNETQREKIRIYYPELEIHKISNFCRHPNISCPQGDDFKAYDDCFDELCNILKKAMEPLRLGS</sequence>
<organism evidence="2 3">
    <name type="scientific">Methanobrevibacter millerae</name>
    <dbReference type="NCBI Taxonomy" id="230361"/>
    <lineage>
        <taxon>Archaea</taxon>
        <taxon>Methanobacteriati</taxon>
        <taxon>Methanobacteriota</taxon>
        <taxon>Methanomada group</taxon>
        <taxon>Methanobacteria</taxon>
        <taxon>Methanobacteriales</taxon>
        <taxon>Methanobacteriaceae</taxon>
        <taxon>Methanobrevibacter</taxon>
    </lineage>
</organism>
<gene>
    <name evidence="2" type="ORF">SAMN02910315_00904</name>
</gene>
<dbReference type="EMBL" id="FMXB01000005">
    <property type="protein sequence ID" value="SDA49288.1"/>
    <property type="molecule type" value="Genomic_DNA"/>
</dbReference>
<dbReference type="Gene3D" id="3.40.50.2300">
    <property type="match status" value="1"/>
</dbReference>
<dbReference type="InterPro" id="IPR023485">
    <property type="entry name" value="Ptyr_pPase"/>
</dbReference>
<name>A0A1G5VU45_9EURY</name>
<feature type="domain" description="Phosphotyrosine protein phosphatase I" evidence="1">
    <location>
        <begin position="619"/>
        <end position="756"/>
    </location>
</feature>
<dbReference type="Proteomes" id="UP000323439">
    <property type="component" value="Unassembled WGS sequence"/>
</dbReference>
<dbReference type="GO" id="GO:0004725">
    <property type="term" value="F:protein tyrosine phosphatase activity"/>
    <property type="evidence" value="ECO:0007669"/>
    <property type="project" value="TreeGrafter"/>
</dbReference>
<protein>
    <submittedName>
        <fullName evidence="2">Protein-tyrosine-phosphatase</fullName>
    </submittedName>
</protein>
<dbReference type="Pfam" id="PF01451">
    <property type="entry name" value="LMWPc"/>
    <property type="match status" value="1"/>
</dbReference>
<dbReference type="SMART" id="SM00226">
    <property type="entry name" value="LMWPc"/>
    <property type="match status" value="1"/>
</dbReference>
<dbReference type="InterPro" id="IPR050438">
    <property type="entry name" value="LMW_PTPase"/>
</dbReference>
<dbReference type="InterPro" id="IPR016024">
    <property type="entry name" value="ARM-type_fold"/>
</dbReference>
<evidence type="ECO:0000313" key="3">
    <source>
        <dbReference type="Proteomes" id="UP000323439"/>
    </source>
</evidence>
<dbReference type="SUPFAM" id="SSF52788">
    <property type="entry name" value="Phosphotyrosine protein phosphatases I"/>
    <property type="match status" value="1"/>
</dbReference>
<evidence type="ECO:0000313" key="2">
    <source>
        <dbReference type="EMBL" id="SDA49288.1"/>
    </source>
</evidence>
<accession>A0A1G5VU45</accession>
<keyword evidence="3" id="KW-1185">Reference proteome</keyword>
<dbReference type="RefSeq" id="WP_149731481.1">
    <property type="nucleotide sequence ID" value="NZ_FMXB01000005.1"/>
</dbReference>
<proteinExistence type="predicted"/>